<dbReference type="InterPro" id="IPR045698">
    <property type="entry name" value="Rab3GAP1_C"/>
</dbReference>
<dbReference type="PANTHER" id="PTHR21422:SF9">
    <property type="entry name" value="RAB3 GTPASE-ACTIVATING PROTEIN CATALYTIC SUBUNIT"/>
    <property type="match status" value="1"/>
</dbReference>
<feature type="domain" description="Rab3GAP catalytic subunit C-terminal" evidence="1">
    <location>
        <begin position="176"/>
        <end position="229"/>
    </location>
</feature>
<evidence type="ECO:0000259" key="1">
    <source>
        <dbReference type="Pfam" id="PF19533"/>
    </source>
</evidence>
<name>A0A2G9V3P6_TELCI</name>
<evidence type="ECO:0000313" key="2">
    <source>
        <dbReference type="EMBL" id="PIO77119.1"/>
    </source>
</evidence>
<organism evidence="2 3">
    <name type="scientific">Teladorsagia circumcincta</name>
    <name type="common">Brown stomach worm</name>
    <name type="synonym">Ostertagia circumcincta</name>
    <dbReference type="NCBI Taxonomy" id="45464"/>
    <lineage>
        <taxon>Eukaryota</taxon>
        <taxon>Metazoa</taxon>
        <taxon>Ecdysozoa</taxon>
        <taxon>Nematoda</taxon>
        <taxon>Chromadorea</taxon>
        <taxon>Rhabditida</taxon>
        <taxon>Rhabditina</taxon>
        <taxon>Rhabditomorpha</taxon>
        <taxon>Strongyloidea</taxon>
        <taxon>Trichostrongylidae</taxon>
        <taxon>Teladorsagia</taxon>
    </lineage>
</organism>
<protein>
    <recommendedName>
        <fullName evidence="1">Rab3GAP catalytic subunit C-terminal domain-containing protein</fullName>
    </recommendedName>
</protein>
<dbReference type="EMBL" id="KZ345010">
    <property type="protein sequence ID" value="PIO77119.1"/>
    <property type="molecule type" value="Genomic_DNA"/>
</dbReference>
<gene>
    <name evidence="2" type="ORF">TELCIR_00769</name>
</gene>
<reference evidence="2 3" key="1">
    <citation type="submission" date="2015-09" db="EMBL/GenBank/DDBJ databases">
        <title>Draft genome of the parasitic nematode Teladorsagia circumcincta isolate WARC Sus (inbred).</title>
        <authorList>
            <person name="Mitreva M."/>
        </authorList>
    </citation>
    <scope>NUCLEOTIDE SEQUENCE [LARGE SCALE GENOMIC DNA]</scope>
    <source>
        <strain evidence="2 3">S</strain>
    </source>
</reference>
<proteinExistence type="predicted"/>
<sequence>MQLPDNTWVKCWDEAMPIPVINQARLFNESKIAEEQMVDLVRPVLFVAAVVQVVQKGKCVRNLLNKEVLADSVYRANRSGSRDDFMEALKHLKAAELFLSQYSSLHQKLRVYENIGNLIEPPSEDDLFSFITSLIEDASSKRESIERNVISRGVPIFGASDGPLGNAVRIMMERDDVTGGKLPAPARRQYIMRWTVPRPSACSRLVPQRLFASIEQDEFRLCGAFAEDSVYI</sequence>
<dbReference type="OrthoDB" id="17346at2759"/>
<dbReference type="Pfam" id="PF19533">
    <property type="entry name" value="Rab3-GAP_cat_C"/>
    <property type="match status" value="1"/>
</dbReference>
<keyword evidence="3" id="KW-1185">Reference proteome</keyword>
<dbReference type="Proteomes" id="UP000230423">
    <property type="component" value="Unassembled WGS sequence"/>
</dbReference>
<dbReference type="PANTHER" id="PTHR21422">
    <property type="entry name" value="RAB3 GTPASE-ACTIVATING PROTEIN CATALYTIC SUBUNIT"/>
    <property type="match status" value="1"/>
</dbReference>
<evidence type="ECO:0000313" key="3">
    <source>
        <dbReference type="Proteomes" id="UP000230423"/>
    </source>
</evidence>
<dbReference type="AlphaFoldDB" id="A0A2G9V3P6"/>
<accession>A0A2G9V3P6</accession>
<dbReference type="InterPro" id="IPR045700">
    <property type="entry name" value="Rab3GAP1"/>
</dbReference>
<dbReference type="GO" id="GO:0005096">
    <property type="term" value="F:GTPase activator activity"/>
    <property type="evidence" value="ECO:0007669"/>
    <property type="project" value="InterPro"/>
</dbReference>